<organism evidence="2 3">
    <name type="scientific">Fraxinus pennsylvanica</name>
    <dbReference type="NCBI Taxonomy" id="56036"/>
    <lineage>
        <taxon>Eukaryota</taxon>
        <taxon>Viridiplantae</taxon>
        <taxon>Streptophyta</taxon>
        <taxon>Embryophyta</taxon>
        <taxon>Tracheophyta</taxon>
        <taxon>Spermatophyta</taxon>
        <taxon>Magnoliopsida</taxon>
        <taxon>eudicotyledons</taxon>
        <taxon>Gunneridae</taxon>
        <taxon>Pentapetalae</taxon>
        <taxon>asterids</taxon>
        <taxon>lamiids</taxon>
        <taxon>Lamiales</taxon>
        <taxon>Oleaceae</taxon>
        <taxon>Oleeae</taxon>
        <taxon>Fraxinus</taxon>
    </lineage>
</organism>
<evidence type="ECO:0000313" key="3">
    <source>
        <dbReference type="Proteomes" id="UP000834106"/>
    </source>
</evidence>
<sequence length="129" mass="15165">MRKTCLLRLDPRLYMPSDIVTLKIKFLNNLFNPIITIIIVNEPPLHSKPSMVQNPLAKSRRLVPYQRTHTKLLFALTLLLLLLLRLETINLGHRRHKYMLLNSRTTIGYDSNSHSYSSWLIRISLYTPR</sequence>
<gene>
    <name evidence="2" type="ORF">FPE_LOCUS3675</name>
</gene>
<proteinExistence type="predicted"/>
<keyword evidence="1" id="KW-0472">Membrane</keyword>
<evidence type="ECO:0000313" key="2">
    <source>
        <dbReference type="EMBL" id="CAI9756245.1"/>
    </source>
</evidence>
<protein>
    <submittedName>
        <fullName evidence="2">Uncharacterized protein</fullName>
    </submittedName>
</protein>
<keyword evidence="1" id="KW-0812">Transmembrane</keyword>
<dbReference type="EMBL" id="OU503037">
    <property type="protein sequence ID" value="CAI9756245.1"/>
    <property type="molecule type" value="Genomic_DNA"/>
</dbReference>
<name>A0AAD1YSM8_9LAMI</name>
<dbReference type="Proteomes" id="UP000834106">
    <property type="component" value="Chromosome 2"/>
</dbReference>
<keyword evidence="1" id="KW-1133">Transmembrane helix</keyword>
<keyword evidence="3" id="KW-1185">Reference proteome</keyword>
<reference evidence="2" key="1">
    <citation type="submission" date="2023-05" db="EMBL/GenBank/DDBJ databases">
        <authorList>
            <person name="Huff M."/>
        </authorList>
    </citation>
    <scope>NUCLEOTIDE SEQUENCE</scope>
</reference>
<feature type="transmembrane region" description="Helical" evidence="1">
    <location>
        <begin position="72"/>
        <end position="92"/>
    </location>
</feature>
<accession>A0AAD1YSM8</accession>
<dbReference type="AlphaFoldDB" id="A0AAD1YSM8"/>
<evidence type="ECO:0000256" key="1">
    <source>
        <dbReference type="SAM" id="Phobius"/>
    </source>
</evidence>